<keyword evidence="4" id="KW-1185">Reference proteome</keyword>
<feature type="region of interest" description="Disordered" evidence="1">
    <location>
        <begin position="102"/>
        <end position="126"/>
    </location>
</feature>
<feature type="compositionally biased region" description="Low complexity" evidence="1">
    <location>
        <begin position="110"/>
        <end position="122"/>
    </location>
</feature>
<evidence type="ECO:0000256" key="2">
    <source>
        <dbReference type="SAM" id="Phobius"/>
    </source>
</evidence>
<evidence type="ECO:0000313" key="3">
    <source>
        <dbReference type="EMBL" id="VEL34696.1"/>
    </source>
</evidence>
<sequence>MVSICLPQPVRLLPGILQPLLFCLLSLGLLIHTAFLPSPRLQPIFKVRPLDGSGGTAAAASFGSRPGVCFIQAGLLFAQLASWLLTSGTGFEAANTLDRVSQPRGRQLDTASSLAASTSGGSTMMGEAHANEAWPTELSGAGLLVTGPGRLGPLNVWFLICLFFQVAASIIALIDLAQERRYSLRNIQNIHSPLEEVTAGLTTKWLPAQPNCPACTGGCGSLQNYPVGGFLVDYDDGIS</sequence>
<gene>
    <name evidence="3" type="ORF">PXEA_LOCUS28136</name>
</gene>
<dbReference type="Proteomes" id="UP000784294">
    <property type="component" value="Unassembled WGS sequence"/>
</dbReference>
<reference evidence="3" key="1">
    <citation type="submission" date="2018-11" db="EMBL/GenBank/DDBJ databases">
        <authorList>
            <consortium name="Pathogen Informatics"/>
        </authorList>
    </citation>
    <scope>NUCLEOTIDE SEQUENCE</scope>
</reference>
<organism evidence="3 4">
    <name type="scientific">Protopolystoma xenopodis</name>
    <dbReference type="NCBI Taxonomy" id="117903"/>
    <lineage>
        <taxon>Eukaryota</taxon>
        <taxon>Metazoa</taxon>
        <taxon>Spiralia</taxon>
        <taxon>Lophotrochozoa</taxon>
        <taxon>Platyhelminthes</taxon>
        <taxon>Monogenea</taxon>
        <taxon>Polyopisthocotylea</taxon>
        <taxon>Polystomatidea</taxon>
        <taxon>Polystomatidae</taxon>
        <taxon>Protopolystoma</taxon>
    </lineage>
</organism>
<keyword evidence="2" id="KW-0472">Membrane</keyword>
<feature type="transmembrane region" description="Helical" evidence="2">
    <location>
        <begin position="16"/>
        <end position="36"/>
    </location>
</feature>
<dbReference type="AlphaFoldDB" id="A0A3S5AE64"/>
<feature type="transmembrane region" description="Helical" evidence="2">
    <location>
        <begin position="156"/>
        <end position="177"/>
    </location>
</feature>
<accession>A0A3S5AE64</accession>
<dbReference type="EMBL" id="CAAALY010248201">
    <property type="protein sequence ID" value="VEL34696.1"/>
    <property type="molecule type" value="Genomic_DNA"/>
</dbReference>
<evidence type="ECO:0000256" key="1">
    <source>
        <dbReference type="SAM" id="MobiDB-lite"/>
    </source>
</evidence>
<keyword evidence="2" id="KW-0812">Transmembrane</keyword>
<comment type="caution">
    <text evidence="3">The sequence shown here is derived from an EMBL/GenBank/DDBJ whole genome shotgun (WGS) entry which is preliminary data.</text>
</comment>
<name>A0A3S5AE64_9PLAT</name>
<proteinExistence type="predicted"/>
<evidence type="ECO:0000313" key="4">
    <source>
        <dbReference type="Proteomes" id="UP000784294"/>
    </source>
</evidence>
<protein>
    <submittedName>
        <fullName evidence="3">Uncharacterized protein</fullName>
    </submittedName>
</protein>
<keyword evidence="2" id="KW-1133">Transmembrane helix</keyword>